<dbReference type="EMBL" id="AMZH03000075">
    <property type="protein sequence ID" value="RRT85692.1"/>
    <property type="molecule type" value="Genomic_DNA"/>
</dbReference>
<name>A0A427BB20_ENSVE</name>
<comment type="caution">
    <text evidence="1">The sequence shown here is derived from an EMBL/GenBank/DDBJ whole genome shotgun (WGS) entry which is preliminary data.</text>
</comment>
<reference evidence="1 2" key="1">
    <citation type="journal article" date="2014" name="Agronomy (Basel)">
        <title>A Draft Genome Sequence for Ensete ventricosum, the Drought-Tolerant Tree Against Hunger.</title>
        <authorList>
            <person name="Harrison J."/>
            <person name="Moore K.A."/>
            <person name="Paszkiewicz K."/>
            <person name="Jones T."/>
            <person name="Grant M."/>
            <person name="Ambacheew D."/>
            <person name="Muzemil S."/>
            <person name="Studholme D.J."/>
        </authorList>
    </citation>
    <scope>NUCLEOTIDE SEQUENCE [LARGE SCALE GENOMIC DNA]</scope>
</reference>
<sequence>NEHIWVLGLAASLLSEKLAPCSTPHLERRSPPHSGDALVTHPNPPSYGCLRLIVVDPSVCLELKKKQNTGLHLRKESRKGPQVVIITSPHGCSRGPW</sequence>
<proteinExistence type="predicted"/>
<accession>A0A427BB20</accession>
<organism evidence="1 2">
    <name type="scientific">Ensete ventricosum</name>
    <name type="common">Abyssinian banana</name>
    <name type="synonym">Musa ensete</name>
    <dbReference type="NCBI Taxonomy" id="4639"/>
    <lineage>
        <taxon>Eukaryota</taxon>
        <taxon>Viridiplantae</taxon>
        <taxon>Streptophyta</taxon>
        <taxon>Embryophyta</taxon>
        <taxon>Tracheophyta</taxon>
        <taxon>Spermatophyta</taxon>
        <taxon>Magnoliopsida</taxon>
        <taxon>Liliopsida</taxon>
        <taxon>Zingiberales</taxon>
        <taxon>Musaceae</taxon>
        <taxon>Ensete</taxon>
    </lineage>
</organism>
<dbReference type="AlphaFoldDB" id="A0A427BB20"/>
<evidence type="ECO:0000313" key="1">
    <source>
        <dbReference type="EMBL" id="RRT85692.1"/>
    </source>
</evidence>
<protein>
    <submittedName>
        <fullName evidence="1">Uncharacterized protein</fullName>
    </submittedName>
</protein>
<feature type="non-terminal residue" evidence="1">
    <location>
        <position position="1"/>
    </location>
</feature>
<dbReference type="Proteomes" id="UP000287651">
    <property type="component" value="Unassembled WGS sequence"/>
</dbReference>
<gene>
    <name evidence="1" type="ORF">B296_00005629</name>
</gene>
<evidence type="ECO:0000313" key="2">
    <source>
        <dbReference type="Proteomes" id="UP000287651"/>
    </source>
</evidence>